<organism evidence="6 7">
    <name type="scientific">Jejuia pallidilutea</name>
    <dbReference type="NCBI Taxonomy" id="504487"/>
    <lineage>
        <taxon>Bacteria</taxon>
        <taxon>Pseudomonadati</taxon>
        <taxon>Bacteroidota</taxon>
        <taxon>Flavobacteriia</taxon>
        <taxon>Flavobacteriales</taxon>
        <taxon>Flavobacteriaceae</taxon>
        <taxon>Jejuia</taxon>
    </lineage>
</organism>
<dbReference type="AlphaFoldDB" id="A0A090WPX3"/>
<evidence type="ECO:0000256" key="1">
    <source>
        <dbReference type="ARBA" id="ARBA00001947"/>
    </source>
</evidence>
<dbReference type="Gene3D" id="3.40.630.10">
    <property type="entry name" value="Zn peptidases"/>
    <property type="match status" value="1"/>
</dbReference>
<dbReference type="InterPro" id="IPR055438">
    <property type="entry name" value="AstE_AspA_cat"/>
</dbReference>
<proteinExistence type="predicted"/>
<evidence type="ECO:0000256" key="3">
    <source>
        <dbReference type="ARBA" id="ARBA00022801"/>
    </source>
</evidence>
<dbReference type="Proteomes" id="UP000029646">
    <property type="component" value="Unassembled WGS sequence"/>
</dbReference>
<dbReference type="Pfam" id="PF24827">
    <property type="entry name" value="AstE_AspA_cat"/>
    <property type="match status" value="1"/>
</dbReference>
<dbReference type="SUPFAM" id="SSF53187">
    <property type="entry name" value="Zn-dependent exopeptidases"/>
    <property type="match status" value="1"/>
</dbReference>
<dbReference type="GO" id="GO:0016788">
    <property type="term" value="F:hydrolase activity, acting on ester bonds"/>
    <property type="evidence" value="ECO:0007669"/>
    <property type="project" value="InterPro"/>
</dbReference>
<sequence>MNTLQTKAPFTNKDTRILFKIHKNIDLPTVVFFGGIHGNEKAGVTALKQLQSTIDSAVVKGNVYGVLGNLKAWRKTKGILMKI</sequence>
<protein>
    <recommendedName>
        <fullName evidence="5">Succinylglutamate desuccinylase/Aspartoacylase catalytic domain-containing protein</fullName>
    </recommendedName>
</protein>
<accession>A0A090WPX3</accession>
<keyword evidence="4" id="KW-0862">Zinc</keyword>
<keyword evidence="3" id="KW-0378">Hydrolase</keyword>
<evidence type="ECO:0000256" key="2">
    <source>
        <dbReference type="ARBA" id="ARBA00022723"/>
    </source>
</evidence>
<evidence type="ECO:0000313" key="7">
    <source>
        <dbReference type="Proteomes" id="UP000029646"/>
    </source>
</evidence>
<dbReference type="EMBL" id="BBNS01000001">
    <property type="protein sequence ID" value="GAL69462.1"/>
    <property type="molecule type" value="Genomic_DNA"/>
</dbReference>
<name>A0A090WPX3_9FLAO</name>
<evidence type="ECO:0000259" key="5">
    <source>
        <dbReference type="Pfam" id="PF24827"/>
    </source>
</evidence>
<feature type="domain" description="Succinylglutamate desuccinylase/Aspartoacylase catalytic" evidence="5">
    <location>
        <begin position="27"/>
        <end position="76"/>
    </location>
</feature>
<dbReference type="GO" id="GO:0046872">
    <property type="term" value="F:metal ion binding"/>
    <property type="evidence" value="ECO:0007669"/>
    <property type="project" value="UniProtKB-KW"/>
</dbReference>
<gene>
    <name evidence="6" type="ORF">JCM19302_4191</name>
</gene>
<comment type="cofactor">
    <cofactor evidence="1">
        <name>Zn(2+)</name>
        <dbReference type="ChEBI" id="CHEBI:29105"/>
    </cofactor>
</comment>
<reference evidence="6 7" key="1">
    <citation type="journal article" date="2014" name="Genome Announc.">
        <title>Draft Genome Sequence of Marine Flavobacterium Jejuia pallidilutea Strain 11shimoA1 and Pigmentation Mutants.</title>
        <authorList>
            <person name="Takatani N."/>
            <person name="Nakanishi M."/>
            <person name="Meirelles P."/>
            <person name="Mino S."/>
            <person name="Suda W."/>
            <person name="Oshima K."/>
            <person name="Hattori M."/>
            <person name="Ohkuma M."/>
            <person name="Hosokawa M."/>
            <person name="Miyashita K."/>
            <person name="Thompson F.L."/>
            <person name="Niwa A."/>
            <person name="Sawabe T."/>
            <person name="Sawabe T."/>
        </authorList>
    </citation>
    <scope>NUCLEOTIDE SEQUENCE [LARGE SCALE GENOMIC DNA]</scope>
    <source>
        <strain evidence="7">JCM19302</strain>
    </source>
</reference>
<comment type="caution">
    <text evidence="6">The sequence shown here is derived from an EMBL/GenBank/DDBJ whole genome shotgun (WGS) entry which is preliminary data.</text>
</comment>
<keyword evidence="2" id="KW-0479">Metal-binding</keyword>
<evidence type="ECO:0000256" key="4">
    <source>
        <dbReference type="ARBA" id="ARBA00022833"/>
    </source>
</evidence>
<evidence type="ECO:0000313" key="6">
    <source>
        <dbReference type="EMBL" id="GAL69462.1"/>
    </source>
</evidence>